<gene>
    <name evidence="33" type="ORF">APZ42_030649</name>
</gene>
<name>A0A164NQH8_9CRUS</name>
<dbReference type="InterPro" id="IPR050310">
    <property type="entry name" value="VPS10-sortilin"/>
</dbReference>
<dbReference type="Gene3D" id="2.120.10.30">
    <property type="entry name" value="TolB, C-terminal domain"/>
    <property type="match status" value="1"/>
</dbReference>
<evidence type="ECO:0000313" key="33">
    <source>
        <dbReference type="EMBL" id="KZS06153.1"/>
    </source>
</evidence>
<evidence type="ECO:0000256" key="17">
    <source>
        <dbReference type="ARBA" id="ARBA00022753"/>
    </source>
</evidence>
<evidence type="ECO:0000256" key="10">
    <source>
        <dbReference type="ARBA" id="ARBA00022448"/>
    </source>
</evidence>
<evidence type="ECO:0000256" key="16">
    <source>
        <dbReference type="ARBA" id="ARBA00022737"/>
    </source>
</evidence>
<dbReference type="SMART" id="SM00192">
    <property type="entry name" value="LDLa"/>
    <property type="match status" value="9"/>
</dbReference>
<dbReference type="InterPro" id="IPR013783">
    <property type="entry name" value="Ig-like_fold"/>
</dbReference>
<dbReference type="InterPro" id="IPR002172">
    <property type="entry name" value="LDrepeatLR_classA_rpt"/>
</dbReference>
<evidence type="ECO:0000256" key="24">
    <source>
        <dbReference type="ARBA" id="ARBA00023170"/>
    </source>
</evidence>
<keyword evidence="23 29" id="KW-1015">Disulfide bond</keyword>
<dbReference type="InterPro" id="IPR000033">
    <property type="entry name" value="LDLR_classB_rpt"/>
</dbReference>
<comment type="subcellular location">
    <subcellularLocation>
        <location evidence="3">Cell membrane</location>
        <topology evidence="3">Single-pass membrane protein</topology>
    </subcellularLocation>
    <subcellularLocation>
        <location evidence="4">Cytoplasmic vesicle</location>
        <location evidence="4">Secretory vesicle membrane</location>
        <topology evidence="4">Single-pass type I membrane protein</topology>
    </subcellularLocation>
    <subcellularLocation>
        <location evidence="2">Early endosome membrane</location>
        <topology evidence="2">Single-pass type I membrane protein</topology>
    </subcellularLocation>
    <subcellularLocation>
        <location evidence="1">Endoplasmic reticulum membrane</location>
        <topology evidence="1">Single-pass type I membrane protein</topology>
    </subcellularLocation>
    <subcellularLocation>
        <location evidence="7">Endosome</location>
        <location evidence="7">Multivesicular body membrane</location>
        <topology evidence="7">Single-pass type I membrane protein</topology>
    </subcellularLocation>
    <subcellularLocation>
        <location evidence="5">Golgi apparatus</location>
        <location evidence="5">trans-Golgi network membrane</location>
        <topology evidence="5">Single-pass type I membrane protein</topology>
    </subcellularLocation>
    <subcellularLocation>
        <location evidence="6">Recycling endosome membrane</location>
        <topology evidence="6">Single-pass type I membrane protein</topology>
    </subcellularLocation>
</comment>
<dbReference type="CDD" id="cd00063">
    <property type="entry name" value="FN3"/>
    <property type="match status" value="3"/>
</dbReference>
<evidence type="ECO:0000256" key="13">
    <source>
        <dbReference type="ARBA" id="ARBA00022583"/>
    </source>
</evidence>
<dbReference type="SUPFAM" id="SSF57424">
    <property type="entry name" value="LDL receptor-like module"/>
    <property type="match status" value="9"/>
</dbReference>
<dbReference type="InterPro" id="IPR036116">
    <property type="entry name" value="FN3_sf"/>
</dbReference>
<dbReference type="SMART" id="SM00602">
    <property type="entry name" value="VPS10"/>
    <property type="match status" value="1"/>
</dbReference>
<dbReference type="SUPFAM" id="SSF110296">
    <property type="entry name" value="Oligoxyloglucan reducing end-specific cellobiohydrolase"/>
    <property type="match status" value="1"/>
</dbReference>
<keyword evidence="25" id="KW-0325">Glycoprotein</keyword>
<dbReference type="Pfam" id="PF00041">
    <property type="entry name" value="fn3"/>
    <property type="match status" value="2"/>
</dbReference>
<dbReference type="Gene3D" id="2.10.70.80">
    <property type="match status" value="1"/>
</dbReference>
<dbReference type="GO" id="GO:0055038">
    <property type="term" value="C:recycling endosome membrane"/>
    <property type="evidence" value="ECO:0007669"/>
    <property type="project" value="UniProtKB-SubCell"/>
</dbReference>
<dbReference type="InterPro" id="IPR031778">
    <property type="entry name" value="Sortilin_N"/>
</dbReference>
<feature type="disulfide bond" evidence="29">
    <location>
        <begin position="1350"/>
        <end position="1368"/>
    </location>
</feature>
<feature type="disulfide bond" evidence="29">
    <location>
        <begin position="1307"/>
        <end position="1322"/>
    </location>
</feature>
<dbReference type="SUPFAM" id="SSF63825">
    <property type="entry name" value="YWTD domain"/>
    <property type="match status" value="1"/>
</dbReference>
<evidence type="ECO:0000256" key="21">
    <source>
        <dbReference type="ARBA" id="ARBA00023034"/>
    </source>
</evidence>
<dbReference type="InterPro" id="IPR036055">
    <property type="entry name" value="LDL_receptor-like_sf"/>
</dbReference>
<dbReference type="PROSITE" id="PS50068">
    <property type="entry name" value="LDLRA_2"/>
    <property type="match status" value="9"/>
</dbReference>
<dbReference type="InterPro" id="IPR000742">
    <property type="entry name" value="EGF"/>
</dbReference>
<feature type="disulfide bond" evidence="29">
    <location>
        <begin position="1206"/>
        <end position="1224"/>
    </location>
</feature>
<feature type="disulfide bond" evidence="29">
    <location>
        <begin position="1462"/>
        <end position="1477"/>
    </location>
</feature>
<evidence type="ECO:0000256" key="20">
    <source>
        <dbReference type="ARBA" id="ARBA00022989"/>
    </source>
</evidence>
<evidence type="ECO:0000256" key="15">
    <source>
        <dbReference type="ARBA" id="ARBA00022729"/>
    </source>
</evidence>
<dbReference type="FunFam" id="3.30.60.270:FF:000002">
    <property type="entry name" value="Sortilin-related receptor isoform A"/>
    <property type="match status" value="1"/>
</dbReference>
<dbReference type="Proteomes" id="UP000076858">
    <property type="component" value="Unassembled WGS sequence"/>
</dbReference>
<evidence type="ECO:0000259" key="32">
    <source>
        <dbReference type="PROSITE" id="PS50853"/>
    </source>
</evidence>
<feature type="domain" description="Fibronectin type-III" evidence="32">
    <location>
        <begin position="1735"/>
        <end position="1826"/>
    </location>
</feature>
<feature type="disulfide bond" evidence="29">
    <location>
        <begin position="1490"/>
        <end position="1502"/>
    </location>
</feature>
<evidence type="ECO:0000256" key="28">
    <source>
        <dbReference type="ARBA" id="ARBA00032450"/>
    </source>
</evidence>
<keyword evidence="26" id="KW-0968">Cytoplasmic vesicle</keyword>
<protein>
    <recommendedName>
        <fullName evidence="9">Sortilin-related receptor</fullName>
    </recommendedName>
    <alternativeName>
        <fullName evidence="27">Low-density lipoprotein receptor relative with 11 ligand-binding repeats</fullName>
    </alternativeName>
    <alternativeName>
        <fullName evidence="28">Sorting protein-related receptor containing LDLR class A repeats</fullName>
    </alternativeName>
</protein>
<dbReference type="Gene3D" id="3.30.60.270">
    <property type="match status" value="1"/>
</dbReference>
<evidence type="ECO:0000313" key="34">
    <source>
        <dbReference type="Proteomes" id="UP000076858"/>
    </source>
</evidence>
<feature type="disulfide bond" evidence="29">
    <location>
        <begin position="1268"/>
        <end position="1283"/>
    </location>
</feature>
<feature type="repeat" description="LDL-receptor class B" evidence="30">
    <location>
        <begin position="963"/>
        <end position="1007"/>
    </location>
</feature>
<dbReference type="SMART" id="SM00060">
    <property type="entry name" value="FN3"/>
    <property type="match status" value="6"/>
</dbReference>
<evidence type="ECO:0000256" key="27">
    <source>
        <dbReference type="ARBA" id="ARBA00029896"/>
    </source>
</evidence>
<keyword evidence="19" id="KW-0106">Calcium</keyword>
<feature type="repeat" description="LDL-receptor class B" evidence="30">
    <location>
        <begin position="917"/>
        <end position="962"/>
    </location>
</feature>
<dbReference type="GO" id="GO:0006892">
    <property type="term" value="P:post-Golgi vesicle-mediated transport"/>
    <property type="evidence" value="ECO:0007669"/>
    <property type="project" value="TreeGrafter"/>
</dbReference>
<dbReference type="GO" id="GO:0005886">
    <property type="term" value="C:plasma membrane"/>
    <property type="evidence" value="ECO:0007669"/>
    <property type="project" value="UniProtKB-SubCell"/>
</dbReference>
<evidence type="ECO:0000256" key="8">
    <source>
        <dbReference type="ARBA" id="ARBA00007041"/>
    </source>
</evidence>
<feature type="repeat" description="LDL-receptor class B" evidence="30">
    <location>
        <begin position="825"/>
        <end position="868"/>
    </location>
</feature>
<dbReference type="InterPro" id="IPR031777">
    <property type="entry name" value="Sortilin_C"/>
</dbReference>
<dbReference type="FunFam" id="4.10.400.10:FF:000062">
    <property type="entry name" value="Terribly reduced optic lobes, isoform AI"/>
    <property type="match status" value="1"/>
</dbReference>
<feature type="disulfide bond" evidence="29">
    <location>
        <begin position="1288"/>
        <end position="1300"/>
    </location>
</feature>
<dbReference type="InterPro" id="IPR006581">
    <property type="entry name" value="VPS10"/>
</dbReference>
<feature type="disulfide bond" evidence="29">
    <location>
        <begin position="1218"/>
        <end position="1233"/>
    </location>
</feature>
<keyword evidence="13" id="KW-0254">Endocytosis</keyword>
<dbReference type="PANTHER" id="PTHR12106:SF27">
    <property type="entry name" value="SORTILIN-RELATED RECEPTOR"/>
    <property type="match status" value="1"/>
</dbReference>
<evidence type="ECO:0000256" key="26">
    <source>
        <dbReference type="ARBA" id="ARBA00023329"/>
    </source>
</evidence>
<dbReference type="FunFam" id="4.10.400.10:FF:000195">
    <property type="entry name" value="Sortilin-related receptor"/>
    <property type="match status" value="1"/>
</dbReference>
<organism evidence="33 34">
    <name type="scientific">Daphnia magna</name>
    <dbReference type="NCBI Taxonomy" id="35525"/>
    <lineage>
        <taxon>Eukaryota</taxon>
        <taxon>Metazoa</taxon>
        <taxon>Ecdysozoa</taxon>
        <taxon>Arthropoda</taxon>
        <taxon>Crustacea</taxon>
        <taxon>Branchiopoda</taxon>
        <taxon>Diplostraca</taxon>
        <taxon>Cladocera</taxon>
        <taxon>Anomopoda</taxon>
        <taxon>Daphniidae</taxon>
        <taxon>Daphnia</taxon>
    </lineage>
</organism>
<dbReference type="InterPro" id="IPR057841">
    <property type="entry name" value="FN3_SORL1"/>
</dbReference>
<dbReference type="Gene3D" id="2.60.40.10">
    <property type="entry name" value="Immunoglobulins"/>
    <property type="match status" value="4"/>
</dbReference>
<dbReference type="SMART" id="SM00135">
    <property type="entry name" value="LY"/>
    <property type="match status" value="5"/>
</dbReference>
<evidence type="ECO:0000256" key="11">
    <source>
        <dbReference type="ARBA" id="ARBA00022475"/>
    </source>
</evidence>
<evidence type="ECO:0000256" key="7">
    <source>
        <dbReference type="ARBA" id="ARBA00004545"/>
    </source>
</evidence>
<dbReference type="Gene3D" id="4.10.400.10">
    <property type="entry name" value="Low-density Lipoprotein Receptor"/>
    <property type="match status" value="9"/>
</dbReference>
<keyword evidence="22 31" id="KW-0472">Membrane</keyword>
<dbReference type="Pfam" id="PF25814">
    <property type="entry name" value="fn3_SORL1"/>
    <property type="match status" value="1"/>
</dbReference>
<evidence type="ECO:0000256" key="23">
    <source>
        <dbReference type="ARBA" id="ARBA00023157"/>
    </source>
</evidence>
<dbReference type="InterPro" id="IPR023415">
    <property type="entry name" value="LDLR_class-A_CS"/>
</dbReference>
<feature type="disulfide bond" evidence="29">
    <location>
        <begin position="1405"/>
        <end position="1423"/>
    </location>
</feature>
<comment type="similarity">
    <text evidence="8">Belongs to the VPS10-related sortilin family. SORL1 subfamily.</text>
</comment>
<keyword evidence="18" id="KW-0256">Endoplasmic reticulum</keyword>
<dbReference type="InterPro" id="IPR003961">
    <property type="entry name" value="FN3_dom"/>
</dbReference>
<feature type="disulfide bond" evidence="29">
    <location>
        <begin position="1497"/>
        <end position="1515"/>
    </location>
</feature>
<dbReference type="GO" id="GO:0005794">
    <property type="term" value="C:Golgi apparatus"/>
    <property type="evidence" value="ECO:0007669"/>
    <property type="project" value="UniProtKB-SubCell"/>
</dbReference>
<proteinExistence type="inferred from homology"/>
<keyword evidence="20 31" id="KW-1133">Transmembrane helix</keyword>
<feature type="domain" description="Fibronectin type-III" evidence="32">
    <location>
        <begin position="1532"/>
        <end position="1632"/>
    </location>
</feature>
<dbReference type="Pfam" id="PF00058">
    <property type="entry name" value="Ldl_recept_b"/>
    <property type="match status" value="2"/>
</dbReference>
<sequence length="2218" mass="245570">MASTEKTVTLWLYRAIAFLSVVALLSSKVVKADDVRRKTLTFHSSLEQNSRKTRDIVLPVNEYGDGKDFSINQHVSEHIENDRVKRQAPTLLSQGSSVRGFLPTLPANSTSVFPLNDTHFMLTVHWAGEGSDVVVCLARNPTQSADASSSVFVSYDYGRSFVRKDHLFVLPNGKPASIGRFFNHPKVNSHYVFTDVTNKHMFTTTNSVHTVQSYPLDFAPEDITFDEKKPFSIIAYDKSDRLRRLWFSRNFGMDWSTVREFVKSWFLDVTTSPTTLYVEYETPGADNIVLSSISMFTATNDAKVVIANVEDFELRDDFMLATRRNPGGDLDLLVSYKRGPFVVASFPSKLRRRDFHIADISEGQLMVCVNHDSMLTNLYISNVPDDTKGVQFSLSLERVLYFYPEGAFPNSWLKDVGAEAFIDIHRVGKLRGIYIASQFRDANATALTKTSVTPDDLVTVVTFDKGGEWKLIQPPRYDDEGQSIDCQRSKGCSLHLSQRLSQLYPINKTAPILTSSSAPGIIVATGVIGASLKGHPGVFVSADAGLTWHQVLKGSYWYTMGDHGGVLVAVKMFRADAATTELLYSTDEGETWNTHQFIDEPMRVYGLITEPGENTTIFTMFGSKSGSHQWIIVTVDLKAAFQYECKEEDYKLWSPSGSLSGRPCLLGHQLSYQRRMAHSNCYNGKSNKQICYSRPTIIANCECRREDYECDFGFKEEEVTNQCIRDPDSTVDVFSVPMKCPPGEFYNRTKGYRLVPGDTCVGGDGGSRFAPDKVACPVTEEADFILVAQRQKILRIDLRNTERLDEFPLPALQNVFALEFDIRSNCVYWADSLQDKIWRLCLDGKSVPQILVETQLESIEGMAFDWLSNNLYFVDGARAKIEVIRTDINNTGRMRRTILNGTVLDKPRGITVHPVRGYMFYTDWSTEKACVCRANLDGSSQEKLIGAPMVQWPNGVTIDFFADRLYWVDAKSDYIASADLDGKNIKKILEGTDQTLHPFSVAVFKNVMYWDDWNAQGIFMADKNRGTGLSTIASRLPGVMDLKIFSQSLRHGSNACSTNSSSSASVCPFLCMGRPNNGYSCICPDGMHVELQANGSEKCLCPDGHAPQANGSCSLVNQTCPEDYFECQTLEMCIPSLWRCDGDNDCHDKSDEANCTTPSCSSSQFQCGNGRCIPSHWRCDFDNDCLDGSDEVSCDYNPCSSDQFRCNNGRCISARWRCDFEDDCRDGSDEDNCTTTSIPSGNSTATTCRPGEFSCESNHYCLPAAWKCDGESDCIDGSDEHDCSNNSCEPWQFQCANKRCIMKSWVCDRENDCHDGSDEINCTTTSTISPPRPFVPLFPQGNCSATMFECGNRNCVPLWWKCDGQDDCGDGSDELACPGSNPTNSTVTTTAAPDSHTCGENHFQCNNGDCIWESWVCDKESDCANGEDEENCHGTETGEGGTECTEFRCLHSGGCIPFSALCNGHQDCADNTDEEGCGLIMPGTNLTVECPRGSFRCDGSMCLPLRLYCNNVTDCYDGTDELNCASDKRVYQVSRIFIDDKYSNSTTLLVEWEIPPPANGTQLQYLPSYSAVGRPAVNGTQWLNTTWTNATELRLFNLTAYTLYNITVYVRPLQETGVGDAHPPSLYVTAQTAMGAPSAPWNVSLHQVSHSEVHVRWNAPVKPNGIITTYRIYVEPMAPPLVVAVPVSKTDAIVSYKFTAGTNYSFQVGAENRYSAGERSARKYLAFDGSAIIPLVENLRTSSIGNSSVLLSWSAPSGSNSNITGYQVVVKSGNYYAQYPVINTTSTSINVTGLSPGVRYNLEVSARRARFTGPPSSILAITTGEELPGISDLRASVAKGDMTAVKLEWHPPKDKRKLKWEYGIYYGVNLKEMYLNGVRNRTTDTTFTVRELAACESYTFDVAIIGPIGYGSGSDGMVSLTTEFDHRSPPKNLAVRPAMSGSNDMAVISWAPPCVVLGIDSTGLGYLVDIRDVTLDKMSHVTLQPSRNASVQLPLEVHYGAQYEISVQTDATGARPSPVVTLSGPAIPPPHQLSIGKQVGGNVTLYWRNQDLPHEIVSHNYSYVIWISKDSTFQDLNKTLRYESKEPLFQLPEDHHGEMYYAAVSIVDSHGYSSARSEPLDMLFVFAEEITPSSGTAEAGSSHIYVAVSIGVIIALALGASLVMLLIRHRRLQRSFSSFASTHFNTRSESTIFSDQTLEDDDSPVIRGFSDDEPLVIA</sequence>
<evidence type="ECO:0000256" key="4">
    <source>
        <dbReference type="ARBA" id="ARBA00004212"/>
    </source>
</evidence>
<dbReference type="PANTHER" id="PTHR12106">
    <property type="entry name" value="SORTILIN RELATED"/>
    <property type="match status" value="1"/>
</dbReference>
<feature type="transmembrane region" description="Helical" evidence="31">
    <location>
        <begin position="2144"/>
        <end position="2167"/>
    </location>
</feature>
<feature type="disulfide bond" evidence="29">
    <location>
        <begin position="1179"/>
        <end position="1194"/>
    </location>
</feature>
<dbReference type="OrthoDB" id="443634at2759"/>
<evidence type="ECO:0000256" key="6">
    <source>
        <dbReference type="ARBA" id="ARBA00004480"/>
    </source>
</evidence>
<dbReference type="EMBL" id="LRGB01002849">
    <property type="protein sequence ID" value="KZS06153.1"/>
    <property type="molecule type" value="Genomic_DNA"/>
</dbReference>
<dbReference type="GO" id="GO:0005789">
    <property type="term" value="C:endoplasmic reticulum membrane"/>
    <property type="evidence" value="ECO:0007669"/>
    <property type="project" value="UniProtKB-SubCell"/>
</dbReference>
<feature type="disulfide bond" evidence="29">
    <location>
        <begin position="1140"/>
        <end position="1155"/>
    </location>
</feature>
<dbReference type="FunFam" id="4.10.400.10:FF:000005">
    <property type="entry name" value="low-density lipoprotein receptor-related protein 1B"/>
    <property type="match status" value="1"/>
</dbReference>
<keyword evidence="21" id="KW-0333">Golgi apparatus</keyword>
<evidence type="ECO:0000256" key="22">
    <source>
        <dbReference type="ARBA" id="ARBA00023136"/>
    </source>
</evidence>
<evidence type="ECO:0000256" key="29">
    <source>
        <dbReference type="PROSITE-ProRule" id="PRU00124"/>
    </source>
</evidence>
<dbReference type="PROSITE" id="PS01209">
    <property type="entry name" value="LDLRA_1"/>
    <property type="match status" value="9"/>
</dbReference>
<reference evidence="33 34" key="1">
    <citation type="submission" date="2016-03" db="EMBL/GenBank/DDBJ databases">
        <title>EvidentialGene: Evidence-directed Construction of Genes on Genomes.</title>
        <authorList>
            <person name="Gilbert D.G."/>
            <person name="Choi J.-H."/>
            <person name="Mockaitis K."/>
            <person name="Colbourne J."/>
            <person name="Pfrender M."/>
        </authorList>
    </citation>
    <scope>NUCLEOTIDE SEQUENCE [LARGE SCALE GENOMIC DNA]</scope>
    <source>
        <strain evidence="33 34">Xinb3</strain>
        <tissue evidence="33">Complete organism</tissue>
    </source>
</reference>
<evidence type="ECO:0000256" key="25">
    <source>
        <dbReference type="ARBA" id="ARBA00023180"/>
    </source>
</evidence>
<feature type="disulfide bond" evidence="29">
    <location>
        <begin position="1343"/>
        <end position="1355"/>
    </location>
</feature>
<dbReference type="CDD" id="cd00112">
    <property type="entry name" value="LDLa"/>
    <property type="match status" value="9"/>
</dbReference>
<feature type="disulfide bond" evidence="29">
    <location>
        <begin position="1417"/>
        <end position="1432"/>
    </location>
</feature>
<feature type="domain" description="Fibronectin type-III" evidence="32">
    <location>
        <begin position="1639"/>
        <end position="1730"/>
    </location>
</feature>
<dbReference type="PROSITE" id="PS50853">
    <property type="entry name" value="FN3"/>
    <property type="match status" value="4"/>
</dbReference>
<feature type="disulfide bond" evidence="29">
    <location>
        <begin position="1199"/>
        <end position="1211"/>
    </location>
</feature>
<evidence type="ECO:0000256" key="12">
    <source>
        <dbReference type="ARBA" id="ARBA00022536"/>
    </source>
</evidence>
<dbReference type="FunFam" id="2.120.10.30:FF:000103">
    <property type="entry name" value="Sortilin-related receptor"/>
    <property type="match status" value="1"/>
</dbReference>
<feature type="domain" description="Fibronectin type-III" evidence="32">
    <location>
        <begin position="1829"/>
        <end position="1925"/>
    </location>
</feature>
<feature type="disulfide bond" evidence="29">
    <location>
        <begin position="1398"/>
        <end position="1410"/>
    </location>
</feature>
<dbReference type="FunFam" id="4.10.400.10:FF:000002">
    <property type="entry name" value="Low-density lipoprotein receptor-related protein 1"/>
    <property type="match status" value="1"/>
</dbReference>
<comment type="caution">
    <text evidence="29">Lacks conserved residue(s) required for the propagation of feature annotation.</text>
</comment>
<keyword evidence="14 31" id="KW-0812">Transmembrane</keyword>
<keyword evidence="11" id="KW-1003">Cell membrane</keyword>
<dbReference type="GO" id="GO:0031901">
    <property type="term" value="C:early endosome membrane"/>
    <property type="evidence" value="ECO:0007669"/>
    <property type="project" value="UniProtKB-SubCell"/>
</dbReference>
<feature type="disulfide bond" evidence="29">
    <location>
        <begin position="1362"/>
        <end position="1377"/>
    </location>
</feature>
<dbReference type="PRINTS" id="PR00261">
    <property type="entry name" value="LDLRECEPTOR"/>
</dbReference>
<keyword evidence="15" id="KW-0732">Signal</keyword>
<keyword evidence="12" id="KW-0245">EGF-like domain</keyword>
<keyword evidence="17" id="KW-0967">Endosome</keyword>
<keyword evidence="34" id="KW-1185">Reference proteome</keyword>
<accession>A0A164NQH8</accession>
<dbReference type="SUPFAM" id="SSF49265">
    <property type="entry name" value="Fibronectin type III"/>
    <property type="match status" value="2"/>
</dbReference>
<dbReference type="InterPro" id="IPR011042">
    <property type="entry name" value="6-blade_b-propeller_TolB-like"/>
</dbReference>
<dbReference type="Pfam" id="PF15901">
    <property type="entry name" value="Sortilin_C"/>
    <property type="match status" value="1"/>
</dbReference>
<evidence type="ECO:0000256" key="30">
    <source>
        <dbReference type="PROSITE-ProRule" id="PRU00461"/>
    </source>
</evidence>
<dbReference type="GO" id="GO:0030658">
    <property type="term" value="C:transport vesicle membrane"/>
    <property type="evidence" value="ECO:0007669"/>
    <property type="project" value="UniProtKB-SubCell"/>
</dbReference>
<evidence type="ECO:0000256" key="3">
    <source>
        <dbReference type="ARBA" id="ARBA00004162"/>
    </source>
</evidence>
<dbReference type="GO" id="GO:0006897">
    <property type="term" value="P:endocytosis"/>
    <property type="evidence" value="ECO:0007669"/>
    <property type="project" value="UniProtKB-KW"/>
</dbReference>
<dbReference type="FunFam" id="2.60.40.10:FF:002303">
    <property type="entry name" value="Sortilin-related receptor"/>
    <property type="match status" value="1"/>
</dbReference>
<dbReference type="GO" id="GO:0032585">
    <property type="term" value="C:multivesicular body membrane"/>
    <property type="evidence" value="ECO:0007669"/>
    <property type="project" value="UniProtKB-SubCell"/>
</dbReference>
<evidence type="ECO:0000256" key="1">
    <source>
        <dbReference type="ARBA" id="ARBA00004115"/>
    </source>
</evidence>
<evidence type="ECO:0000256" key="31">
    <source>
        <dbReference type="SAM" id="Phobius"/>
    </source>
</evidence>
<dbReference type="PROSITE" id="PS51120">
    <property type="entry name" value="LDLRB"/>
    <property type="match status" value="3"/>
</dbReference>
<evidence type="ECO:0000256" key="19">
    <source>
        <dbReference type="ARBA" id="ARBA00022837"/>
    </source>
</evidence>
<dbReference type="Pfam" id="PF15902">
    <property type="entry name" value="Sortilin-Vps10"/>
    <property type="match status" value="1"/>
</dbReference>
<dbReference type="FunFam" id="2.60.40.10:FF:001643">
    <property type="entry name" value="Putative Sortilin-related receptor"/>
    <property type="match status" value="1"/>
</dbReference>
<feature type="disulfide bond" evidence="29">
    <location>
        <begin position="1509"/>
        <end position="1524"/>
    </location>
</feature>
<feature type="disulfide bond" evidence="29">
    <location>
        <begin position="1295"/>
        <end position="1313"/>
    </location>
</feature>
<keyword evidence="10" id="KW-0813">Transport</keyword>
<dbReference type="Pfam" id="PF00057">
    <property type="entry name" value="Ldl_recept_a"/>
    <property type="match status" value="9"/>
</dbReference>
<dbReference type="STRING" id="35525.A0A164NQH8"/>
<feature type="disulfide bond" evidence="29">
    <location>
        <begin position="1160"/>
        <end position="1172"/>
    </location>
</feature>
<evidence type="ECO:0000256" key="9">
    <source>
        <dbReference type="ARBA" id="ARBA00013467"/>
    </source>
</evidence>
<dbReference type="SMART" id="SM00181">
    <property type="entry name" value="EGF"/>
    <property type="match status" value="5"/>
</dbReference>
<keyword evidence="24 33" id="KW-0675">Receptor</keyword>
<evidence type="ECO:0000256" key="14">
    <source>
        <dbReference type="ARBA" id="ARBA00022692"/>
    </source>
</evidence>
<evidence type="ECO:0000256" key="5">
    <source>
        <dbReference type="ARBA" id="ARBA00004393"/>
    </source>
</evidence>
<feature type="disulfide bond" evidence="29">
    <location>
        <begin position="1167"/>
        <end position="1185"/>
    </location>
</feature>
<evidence type="ECO:0000256" key="2">
    <source>
        <dbReference type="ARBA" id="ARBA00004158"/>
    </source>
</evidence>
<dbReference type="FunFam" id="4.10.400.10:FF:000034">
    <property type="entry name" value="Low-density lipoprotein receptor-related protein 2"/>
    <property type="match status" value="2"/>
</dbReference>
<keyword evidence="16" id="KW-0677">Repeat</keyword>
<evidence type="ECO:0000256" key="18">
    <source>
        <dbReference type="ARBA" id="ARBA00022824"/>
    </source>
</evidence>
<comment type="caution">
    <text evidence="33">The sequence shown here is derived from an EMBL/GenBank/DDBJ whole genome shotgun (WGS) entry which is preliminary data.</text>
</comment>